<dbReference type="EMBL" id="OZ004257">
    <property type="protein sequence ID" value="CAK7907937.1"/>
    <property type="molecule type" value="Genomic_DNA"/>
</dbReference>
<dbReference type="Gene3D" id="3.30.470.160">
    <property type="entry name" value="Inositol polyphosphate kinase"/>
    <property type="match status" value="1"/>
</dbReference>
<dbReference type="Pfam" id="PF03770">
    <property type="entry name" value="IPK"/>
    <property type="match status" value="1"/>
</dbReference>
<evidence type="ECO:0000256" key="4">
    <source>
        <dbReference type="RuleBase" id="RU363090"/>
    </source>
</evidence>
<protein>
    <recommendedName>
        <fullName evidence="4">Kinase</fullName>
        <ecNumber evidence="4">2.7.-.-</ecNumber>
    </recommendedName>
</protein>
<evidence type="ECO:0000313" key="6">
    <source>
        <dbReference type="Proteomes" id="UP001497600"/>
    </source>
</evidence>
<name>A0ABP0ECQ6_9ASCO</name>
<keyword evidence="2 4" id="KW-0808">Transferase</keyword>
<dbReference type="EC" id="2.7.-.-" evidence="4"/>
<proteinExistence type="inferred from homology"/>
<evidence type="ECO:0000256" key="3">
    <source>
        <dbReference type="ARBA" id="ARBA00022777"/>
    </source>
</evidence>
<dbReference type="InterPro" id="IPR005522">
    <property type="entry name" value="IPK"/>
</dbReference>
<comment type="similarity">
    <text evidence="1 4">Belongs to the inositol phosphokinase (IPK) family.</text>
</comment>
<gene>
    <name evidence="5" type="primary">ARG82</name>
    <name evidence="5" type="ORF">CAAN4_E07734</name>
</gene>
<accession>A0ABP0ECQ6</accession>
<keyword evidence="3 4" id="KW-0418">Kinase</keyword>
<dbReference type="PANTHER" id="PTHR12400">
    <property type="entry name" value="INOSITOL POLYPHOSPHATE KINASE"/>
    <property type="match status" value="1"/>
</dbReference>
<evidence type="ECO:0000256" key="2">
    <source>
        <dbReference type="ARBA" id="ARBA00022679"/>
    </source>
</evidence>
<keyword evidence="6" id="KW-1185">Reference proteome</keyword>
<dbReference type="SUPFAM" id="SSF56104">
    <property type="entry name" value="SAICAR synthase-like"/>
    <property type="match status" value="1"/>
</dbReference>
<dbReference type="Proteomes" id="UP001497600">
    <property type="component" value="Chromosome E"/>
</dbReference>
<dbReference type="PANTHER" id="PTHR12400:SF103">
    <property type="entry name" value="INOSITOL POLYPHOSPHATE MULTIKINASE"/>
    <property type="match status" value="1"/>
</dbReference>
<evidence type="ECO:0000256" key="1">
    <source>
        <dbReference type="ARBA" id="ARBA00007374"/>
    </source>
</evidence>
<reference evidence="5 6" key="1">
    <citation type="submission" date="2024-01" db="EMBL/GenBank/DDBJ databases">
        <authorList>
            <consortium name="Genoscope - CEA"/>
            <person name="William W."/>
        </authorList>
    </citation>
    <scope>NUCLEOTIDE SEQUENCE [LARGE SCALE GENOMIC DNA]</scope>
    <source>
        <strain evidence="5 6">29B2s-10</strain>
    </source>
</reference>
<dbReference type="InterPro" id="IPR038286">
    <property type="entry name" value="IPK_sf"/>
</dbReference>
<sequence length="379" mass="42279">MNSVFVPTVHQAAGHKGSLTAENNGTVFAKLTSQQEIDFYTETQIITEDDTAIDDSPLGSHLSDWMPVYMGTLTKSDVAAQSLPASNPLLMDGIIPPIIAPTTTTTSPSSSTTGIPPSVDDKKYIVLQNLYYGYYKPSILDIKLGSILYDETASQEKKDRLQKVAESTTSGSLGFRICGMKVYHSSIDSPKPSINIPPIYAGIEESINVVPDIESQSVYLEFDKFYGRSLDHTNIKQGILLFFQSKLHSKLTLKLIENFLKRLQVLYNCVLESGARMIGSSLLFVFENDSIRWSTVEENLDRYDEFDPLLRDDFFADQDSDDEDEYSAPLSSLNIIDFAHSKYVKDKSHDESVCQGLENLIKVFEEIITDIKSNTTTLV</sequence>
<organism evidence="5 6">
    <name type="scientific">[Candida] anglica</name>
    <dbReference type="NCBI Taxonomy" id="148631"/>
    <lineage>
        <taxon>Eukaryota</taxon>
        <taxon>Fungi</taxon>
        <taxon>Dikarya</taxon>
        <taxon>Ascomycota</taxon>
        <taxon>Saccharomycotina</taxon>
        <taxon>Pichiomycetes</taxon>
        <taxon>Debaryomycetaceae</taxon>
        <taxon>Kurtzmaniella</taxon>
    </lineage>
</organism>
<evidence type="ECO:0000313" key="5">
    <source>
        <dbReference type="EMBL" id="CAK7907937.1"/>
    </source>
</evidence>